<dbReference type="RefSeq" id="WP_110073884.1">
    <property type="nucleotide sequence ID" value="NZ_CM009896.1"/>
</dbReference>
<gene>
    <name evidence="1" type="ORF">CPT75_17690</name>
</gene>
<dbReference type="EMBL" id="NXNG01000001">
    <property type="protein sequence ID" value="PWT28812.1"/>
    <property type="molecule type" value="Genomic_DNA"/>
</dbReference>
<organism evidence="1 2">
    <name type="scientific">Butyrivibrio fibrisolvens</name>
    <dbReference type="NCBI Taxonomy" id="831"/>
    <lineage>
        <taxon>Bacteria</taxon>
        <taxon>Bacillati</taxon>
        <taxon>Bacillota</taxon>
        <taxon>Clostridia</taxon>
        <taxon>Lachnospirales</taxon>
        <taxon>Lachnospiraceae</taxon>
        <taxon>Butyrivibrio</taxon>
    </lineage>
</organism>
<evidence type="ECO:0000313" key="1">
    <source>
        <dbReference type="EMBL" id="PWT28812.1"/>
    </source>
</evidence>
<comment type="caution">
    <text evidence="1">The sequence shown here is derived from an EMBL/GenBank/DDBJ whole genome shotgun (WGS) entry which is preliminary data.</text>
</comment>
<protein>
    <submittedName>
        <fullName evidence="1">Uncharacterized protein</fullName>
    </submittedName>
</protein>
<keyword evidence="2" id="KW-1185">Reference proteome</keyword>
<dbReference type="Proteomes" id="UP000245488">
    <property type="component" value="Chromosome"/>
</dbReference>
<evidence type="ECO:0000313" key="2">
    <source>
        <dbReference type="Proteomes" id="UP000245488"/>
    </source>
</evidence>
<dbReference type="AlphaFoldDB" id="A0A317G8Q1"/>
<accession>A0A317G8Q1</accession>
<proteinExistence type="predicted"/>
<sequence>MADKTNREKLRVIVSHAQTDVNLCAVAYKMIKACEAEDRIQAFEEFIKSVRRDESDGSMKLPVVITKREEANLMSRYGSYVDQKLKQLLAENPEEGNFYAKLADFIFNDEMLQDGKAGTIAIFDCVIDRRLPYHRIDITKAISMNEEQLQEIMSNIGEETLETIDRVMQFDFEQKTEMAGVLLEMIEKRGSREEKAVLLIKAFNYYERVIRTLKGREEELKKMLFRGLIEDD</sequence>
<name>A0A317G8Q1_BUTFI</name>
<reference evidence="1 2" key="1">
    <citation type="submission" date="2017-09" db="EMBL/GenBank/DDBJ databases">
        <title>High-quality draft genome sequence of Butyrivibrio fibrisolvens INBov1, isolated from cow rumen.</title>
        <authorList>
            <person name="Rodriguez Hernaez J."/>
            <person name="Rivarola M."/>
            <person name="Paniego N."/>
            <person name="Cravero S."/>
            <person name="Ceron Cucchi M."/>
            <person name="Martinez M.C."/>
        </authorList>
    </citation>
    <scope>NUCLEOTIDE SEQUENCE [LARGE SCALE GENOMIC DNA]</scope>
    <source>
        <strain evidence="1 2">INBov1</strain>
    </source>
</reference>